<dbReference type="Gene3D" id="3.40.50.720">
    <property type="entry name" value="NAD(P)-binding Rossmann-like Domain"/>
    <property type="match status" value="1"/>
</dbReference>
<gene>
    <name evidence="3" type="ORF">ENS56_08185</name>
</gene>
<dbReference type="SUPFAM" id="SSF51735">
    <property type="entry name" value="NAD(P)-binding Rossmann-fold domains"/>
    <property type="match status" value="1"/>
</dbReference>
<dbReference type="Gene3D" id="3.90.25.10">
    <property type="entry name" value="UDP-galactose 4-epimerase, domain 1"/>
    <property type="match status" value="1"/>
</dbReference>
<evidence type="ECO:0000259" key="2">
    <source>
        <dbReference type="Pfam" id="PF01370"/>
    </source>
</evidence>
<sequence length="308" mass="34138">MKILVTGGAGFIASHITDALVSEGHQVVVLDDLSSGFEKNVNPKTKLVVGDICDKELVEKLFSEEKFDLVNHHAAQMDVRRSVKDPAFDANTNIIGTINLLQNAIKYDVKKFMFASTGGAVYGEQTYFPADENHPTQPRSPYGISKLAVEKYLYFYNAEYGLNYTILRYANIYGPRQNPFGEAGVVAIFSTKLLKGEQPIINGSGEQTRDYVFVGDVVKANLLTLNDTANDIYNVGTGTETNVNQLFHKLNSIINANKEEKHGPAAPGEQMRSVITSEKLFKKFGWKPSTTLDEGLKLTVDFFRNNLP</sequence>
<evidence type="ECO:0000256" key="1">
    <source>
        <dbReference type="ARBA" id="ARBA00007637"/>
    </source>
</evidence>
<dbReference type="Pfam" id="PF01370">
    <property type="entry name" value="Epimerase"/>
    <property type="match status" value="1"/>
</dbReference>
<name>A0A832DH47_9BACT</name>
<feature type="domain" description="NAD-dependent epimerase/dehydratase" evidence="2">
    <location>
        <begin position="3"/>
        <end position="236"/>
    </location>
</feature>
<reference evidence="3" key="1">
    <citation type="journal article" date="2020" name="mSystems">
        <title>Genome- and Community-Level Interaction Insights into Carbon Utilization and Element Cycling Functions of Hydrothermarchaeota in Hydrothermal Sediment.</title>
        <authorList>
            <person name="Zhou Z."/>
            <person name="Liu Y."/>
            <person name="Xu W."/>
            <person name="Pan J."/>
            <person name="Luo Z.H."/>
            <person name="Li M."/>
        </authorList>
    </citation>
    <scope>NUCLEOTIDE SEQUENCE [LARGE SCALE GENOMIC DNA]</scope>
    <source>
        <strain evidence="3">SpSt-500</strain>
    </source>
</reference>
<dbReference type="InterPro" id="IPR001509">
    <property type="entry name" value="Epimerase_deHydtase"/>
</dbReference>
<dbReference type="PANTHER" id="PTHR43000">
    <property type="entry name" value="DTDP-D-GLUCOSE 4,6-DEHYDRATASE-RELATED"/>
    <property type="match status" value="1"/>
</dbReference>
<comment type="caution">
    <text evidence="3">The sequence shown here is derived from an EMBL/GenBank/DDBJ whole genome shotgun (WGS) entry which is preliminary data.</text>
</comment>
<dbReference type="InterPro" id="IPR036291">
    <property type="entry name" value="NAD(P)-bd_dom_sf"/>
</dbReference>
<proteinExistence type="inferred from homology"/>
<accession>A0A832DH47</accession>
<protein>
    <submittedName>
        <fullName evidence="3">NAD-dependent epimerase/dehydratase family protein</fullName>
    </submittedName>
</protein>
<dbReference type="AlphaFoldDB" id="A0A832DH47"/>
<dbReference type="EMBL" id="DSVI01000009">
    <property type="protein sequence ID" value="HGT47998.1"/>
    <property type="molecule type" value="Genomic_DNA"/>
</dbReference>
<comment type="similarity">
    <text evidence="1">Belongs to the NAD(P)-dependent epimerase/dehydratase family.</text>
</comment>
<evidence type="ECO:0000313" key="3">
    <source>
        <dbReference type="EMBL" id="HGT47998.1"/>
    </source>
</evidence>
<organism evidence="3">
    <name type="scientific">Ignavibacterium album</name>
    <dbReference type="NCBI Taxonomy" id="591197"/>
    <lineage>
        <taxon>Bacteria</taxon>
        <taxon>Pseudomonadati</taxon>
        <taxon>Ignavibacteriota</taxon>
        <taxon>Ignavibacteria</taxon>
        <taxon>Ignavibacteriales</taxon>
        <taxon>Ignavibacteriaceae</taxon>
        <taxon>Ignavibacterium</taxon>
    </lineage>
</organism>